<organism evidence="1 2">
    <name type="scientific">Clostridium mobile</name>
    <dbReference type="NCBI Taxonomy" id="2841512"/>
    <lineage>
        <taxon>Bacteria</taxon>
        <taxon>Bacillati</taxon>
        <taxon>Bacillota</taxon>
        <taxon>Clostridia</taxon>
        <taxon>Eubacteriales</taxon>
        <taxon>Clostridiaceae</taxon>
        <taxon>Clostridium</taxon>
    </lineage>
</organism>
<keyword evidence="2" id="KW-1185">Reference proteome</keyword>
<gene>
    <name evidence="1" type="ORF">KQI86_07730</name>
</gene>
<sequence length="101" mass="12083">MRIIEYYLMPEANYHGEYDRKEAHYLVKKGSVADMIHDSSMLWGYDFNKVIPDFERLNTILLSGVFGRLAEWEPFEITENEYSEIIEQLLNAVMNRPYRKE</sequence>
<dbReference type="Proteomes" id="UP000726170">
    <property type="component" value="Unassembled WGS sequence"/>
</dbReference>
<protein>
    <submittedName>
        <fullName evidence="1">Uncharacterized protein</fullName>
    </submittedName>
</protein>
<dbReference type="RefSeq" id="WP_216438705.1">
    <property type="nucleotide sequence ID" value="NZ_JAHLQF010000002.1"/>
</dbReference>
<evidence type="ECO:0000313" key="1">
    <source>
        <dbReference type="EMBL" id="MBU5484217.1"/>
    </source>
</evidence>
<name>A0ABS6EG78_9CLOT</name>
<accession>A0ABS6EG78</accession>
<reference evidence="1 2" key="1">
    <citation type="submission" date="2021-06" db="EMBL/GenBank/DDBJ databases">
        <authorList>
            <person name="Sun Q."/>
            <person name="Li D."/>
        </authorList>
    </citation>
    <scope>NUCLEOTIDE SEQUENCE [LARGE SCALE GENOMIC DNA]</scope>
    <source>
        <strain evidence="1 2">MSJ-11</strain>
    </source>
</reference>
<comment type="caution">
    <text evidence="1">The sequence shown here is derived from an EMBL/GenBank/DDBJ whole genome shotgun (WGS) entry which is preliminary data.</text>
</comment>
<dbReference type="EMBL" id="JAHLQF010000002">
    <property type="protein sequence ID" value="MBU5484217.1"/>
    <property type="molecule type" value="Genomic_DNA"/>
</dbReference>
<evidence type="ECO:0000313" key="2">
    <source>
        <dbReference type="Proteomes" id="UP000726170"/>
    </source>
</evidence>
<proteinExistence type="predicted"/>